<dbReference type="Gene3D" id="3.30.710.10">
    <property type="entry name" value="Potassium Channel Kv1.1, Chain A"/>
    <property type="match status" value="1"/>
</dbReference>
<comment type="caution">
    <text evidence="2">The sequence shown here is derived from an EMBL/GenBank/DDBJ whole genome shotgun (WGS) entry which is preliminary data.</text>
</comment>
<keyword evidence="3" id="KW-1185">Reference proteome</keyword>
<evidence type="ECO:0000313" key="3">
    <source>
        <dbReference type="Proteomes" id="UP001153069"/>
    </source>
</evidence>
<dbReference type="OrthoDB" id="56692at2759"/>
<feature type="domain" description="BTB" evidence="1">
    <location>
        <begin position="23"/>
        <end position="99"/>
    </location>
</feature>
<dbReference type="PROSITE" id="PS50097">
    <property type="entry name" value="BTB"/>
    <property type="match status" value="1"/>
</dbReference>
<evidence type="ECO:0000313" key="2">
    <source>
        <dbReference type="EMBL" id="CAB9499128.1"/>
    </source>
</evidence>
<organism evidence="2 3">
    <name type="scientific">Seminavis robusta</name>
    <dbReference type="NCBI Taxonomy" id="568900"/>
    <lineage>
        <taxon>Eukaryota</taxon>
        <taxon>Sar</taxon>
        <taxon>Stramenopiles</taxon>
        <taxon>Ochrophyta</taxon>
        <taxon>Bacillariophyta</taxon>
        <taxon>Bacillariophyceae</taxon>
        <taxon>Bacillariophycidae</taxon>
        <taxon>Naviculales</taxon>
        <taxon>Naviculaceae</taxon>
        <taxon>Seminavis</taxon>
    </lineage>
</organism>
<dbReference type="Proteomes" id="UP001153069">
    <property type="component" value="Unassembled WGS sequence"/>
</dbReference>
<sequence>MNIESSPHRDRSFAMMEDGVESGDPLIVLDVGGRIFKCHRSTLLNSGSHYFSNRFGGTFDSKAAYYDANGLEVFFVERSGELFEYIFQYIVSLKLNLPAFHKNPTLWRNLRLEALYFGLQHLNDLLKVTHRVIPNSSNHGVLYWLGTRRGATDYQNPYSIGAVHVGGWVDDSSCHEEYLFGLAGGNYSRKSFVQYRAEPKDMDFTLRNESDTLTSIPIGSSCRLLDCDHGGKRLPAVLDLTEGCYVKPTHFSLRSSLCLGMDVDWNLEGSLDGINWDVLHASRNEDYLRLRGELANGKAAMQHVQRVFFDELELHQVNHKEAMDVLVSFLEREQRHTWTLTPPPPIFYRFFRLIGAEEEGAGGCLHCEGIEIYGEVYED</sequence>
<dbReference type="EMBL" id="CAICTM010000053">
    <property type="protein sequence ID" value="CAB9499128.1"/>
    <property type="molecule type" value="Genomic_DNA"/>
</dbReference>
<dbReference type="InterPro" id="IPR011333">
    <property type="entry name" value="SKP1/BTB/POZ_sf"/>
</dbReference>
<protein>
    <submittedName>
        <fullName evidence="2">Pfam:K_tetra</fullName>
    </submittedName>
</protein>
<dbReference type="Pfam" id="PF02214">
    <property type="entry name" value="BTB_2"/>
    <property type="match status" value="1"/>
</dbReference>
<dbReference type="InterPro" id="IPR000210">
    <property type="entry name" value="BTB/POZ_dom"/>
</dbReference>
<dbReference type="InterPro" id="IPR003131">
    <property type="entry name" value="T1-type_BTB"/>
</dbReference>
<dbReference type="GO" id="GO:0051260">
    <property type="term" value="P:protein homooligomerization"/>
    <property type="evidence" value="ECO:0007669"/>
    <property type="project" value="InterPro"/>
</dbReference>
<name>A0A9N8DA04_9STRA</name>
<accession>A0A9N8DA04</accession>
<dbReference type="SUPFAM" id="SSF54695">
    <property type="entry name" value="POZ domain"/>
    <property type="match status" value="1"/>
</dbReference>
<gene>
    <name evidence="2" type="ORF">SEMRO_54_G031870.1</name>
</gene>
<reference evidence="2" key="1">
    <citation type="submission" date="2020-06" db="EMBL/GenBank/DDBJ databases">
        <authorList>
            <consortium name="Plant Systems Biology data submission"/>
        </authorList>
    </citation>
    <scope>NUCLEOTIDE SEQUENCE</scope>
    <source>
        <strain evidence="2">D6</strain>
    </source>
</reference>
<evidence type="ECO:0000259" key="1">
    <source>
        <dbReference type="PROSITE" id="PS50097"/>
    </source>
</evidence>
<proteinExistence type="predicted"/>
<dbReference type="AlphaFoldDB" id="A0A9N8DA04"/>